<dbReference type="SMART" id="SM00342">
    <property type="entry name" value="HTH_ARAC"/>
    <property type="match status" value="1"/>
</dbReference>
<dbReference type="OrthoDB" id="1156172at2"/>
<organism evidence="5 6">
    <name type="scientific">Taibaiella soli</name>
    <dbReference type="NCBI Taxonomy" id="1649169"/>
    <lineage>
        <taxon>Bacteria</taxon>
        <taxon>Pseudomonadati</taxon>
        <taxon>Bacteroidota</taxon>
        <taxon>Chitinophagia</taxon>
        <taxon>Chitinophagales</taxon>
        <taxon>Chitinophagaceae</taxon>
        <taxon>Taibaiella</taxon>
    </lineage>
</organism>
<dbReference type="PROSITE" id="PS01124">
    <property type="entry name" value="HTH_ARAC_FAMILY_2"/>
    <property type="match status" value="1"/>
</dbReference>
<dbReference type="Pfam" id="PF12833">
    <property type="entry name" value="HTH_18"/>
    <property type="match status" value="1"/>
</dbReference>
<reference evidence="5 6" key="1">
    <citation type="submission" date="2018-06" db="EMBL/GenBank/DDBJ databases">
        <title>Mucibacter soli gen. nov., sp. nov., a new member of the family Chitinophagaceae producing mucin.</title>
        <authorList>
            <person name="Kim M.-K."/>
            <person name="Park S."/>
            <person name="Kim T.-S."/>
            <person name="Joung Y."/>
            <person name="Han J.-H."/>
            <person name="Kim S.B."/>
        </authorList>
    </citation>
    <scope>NUCLEOTIDE SEQUENCE [LARGE SCALE GENOMIC DNA]</scope>
    <source>
        <strain evidence="5 6">R1-15</strain>
    </source>
</reference>
<dbReference type="PRINTS" id="PR00032">
    <property type="entry name" value="HTHARAC"/>
</dbReference>
<dbReference type="PANTHER" id="PTHR43280:SF2">
    <property type="entry name" value="HTH-TYPE TRANSCRIPTIONAL REGULATOR EXSA"/>
    <property type="match status" value="1"/>
</dbReference>
<dbReference type="PANTHER" id="PTHR43280">
    <property type="entry name" value="ARAC-FAMILY TRANSCRIPTIONAL REGULATOR"/>
    <property type="match status" value="1"/>
</dbReference>
<evidence type="ECO:0000256" key="3">
    <source>
        <dbReference type="ARBA" id="ARBA00023163"/>
    </source>
</evidence>
<evidence type="ECO:0000313" key="6">
    <source>
        <dbReference type="Proteomes" id="UP000248745"/>
    </source>
</evidence>
<evidence type="ECO:0000313" key="5">
    <source>
        <dbReference type="EMBL" id="PZF74834.1"/>
    </source>
</evidence>
<comment type="caution">
    <text evidence="5">The sequence shown here is derived from an EMBL/GenBank/DDBJ whole genome shotgun (WGS) entry which is preliminary data.</text>
</comment>
<keyword evidence="3" id="KW-0804">Transcription</keyword>
<evidence type="ECO:0000256" key="1">
    <source>
        <dbReference type="ARBA" id="ARBA00023015"/>
    </source>
</evidence>
<evidence type="ECO:0000256" key="2">
    <source>
        <dbReference type="ARBA" id="ARBA00023125"/>
    </source>
</evidence>
<dbReference type="RefSeq" id="WP_110997040.1">
    <property type="nucleotide sequence ID" value="NZ_QKTW01000002.1"/>
</dbReference>
<dbReference type="GO" id="GO:0003700">
    <property type="term" value="F:DNA-binding transcription factor activity"/>
    <property type="evidence" value="ECO:0007669"/>
    <property type="project" value="InterPro"/>
</dbReference>
<dbReference type="InterPro" id="IPR009057">
    <property type="entry name" value="Homeodomain-like_sf"/>
</dbReference>
<accession>A0A2W2B3G1</accession>
<name>A0A2W2B3G1_9BACT</name>
<dbReference type="Gene3D" id="1.10.10.60">
    <property type="entry name" value="Homeodomain-like"/>
    <property type="match status" value="1"/>
</dbReference>
<keyword evidence="6" id="KW-1185">Reference proteome</keyword>
<gene>
    <name evidence="5" type="ORF">DN068_01155</name>
</gene>
<sequence>MLETKLNWDLSGDWKRGWCNAPEIKQFGLKPTVGSLLHLPSALGTGTIEHVELQRSRLAVVLYDCKLNFDGVLNWTTDKRIYCIYFDFSKGVAFAHFGAPSQNKERYFTSYDCLPPPDIPIAGYQFQTEAGVRVNAINVLIEEKFFEEMAQQWTSSARELFIRGNFWGYTAIDKRMFRIFQETKDAPPKKDLGTSDVFFLKANTYRLLYFFLSNLLQERCPKVTETEERLMKLDKKIRGERLDDLPSIDNAAKEVAVCPSKFKELFKKIFCKPYYQYYKEIRLNKATEMLQDHRYNIKEVAIALGYQTTNAFSKAFHSKNGVSPQQFRQKHQLSA</sequence>
<dbReference type="InterPro" id="IPR020449">
    <property type="entry name" value="Tscrpt_reg_AraC-type_HTH"/>
</dbReference>
<dbReference type="SUPFAM" id="SSF46689">
    <property type="entry name" value="Homeodomain-like"/>
    <property type="match status" value="1"/>
</dbReference>
<dbReference type="EMBL" id="QKTW01000002">
    <property type="protein sequence ID" value="PZF74834.1"/>
    <property type="molecule type" value="Genomic_DNA"/>
</dbReference>
<protein>
    <recommendedName>
        <fullName evidence="4">HTH araC/xylS-type domain-containing protein</fullName>
    </recommendedName>
</protein>
<proteinExistence type="predicted"/>
<dbReference type="GO" id="GO:0043565">
    <property type="term" value="F:sequence-specific DNA binding"/>
    <property type="evidence" value="ECO:0007669"/>
    <property type="project" value="InterPro"/>
</dbReference>
<evidence type="ECO:0000259" key="4">
    <source>
        <dbReference type="PROSITE" id="PS01124"/>
    </source>
</evidence>
<keyword evidence="1" id="KW-0805">Transcription regulation</keyword>
<dbReference type="Proteomes" id="UP000248745">
    <property type="component" value="Unassembled WGS sequence"/>
</dbReference>
<feature type="domain" description="HTH araC/xylS-type" evidence="4">
    <location>
        <begin position="227"/>
        <end position="330"/>
    </location>
</feature>
<dbReference type="AlphaFoldDB" id="A0A2W2B3G1"/>
<dbReference type="InterPro" id="IPR018060">
    <property type="entry name" value="HTH_AraC"/>
</dbReference>
<keyword evidence="2" id="KW-0238">DNA-binding</keyword>